<dbReference type="SUPFAM" id="SSF49417">
    <property type="entry name" value="p53-like transcription factors"/>
    <property type="match status" value="1"/>
</dbReference>
<organism evidence="3 4">
    <name type="scientific">Astatotilapia calliptera</name>
    <name type="common">Eastern happy</name>
    <name type="synonym">Chromis callipterus</name>
    <dbReference type="NCBI Taxonomy" id="8154"/>
    <lineage>
        <taxon>Eukaryota</taxon>
        <taxon>Metazoa</taxon>
        <taxon>Chordata</taxon>
        <taxon>Craniata</taxon>
        <taxon>Vertebrata</taxon>
        <taxon>Euteleostomi</taxon>
        <taxon>Actinopterygii</taxon>
        <taxon>Neopterygii</taxon>
        <taxon>Teleostei</taxon>
        <taxon>Neoteleostei</taxon>
        <taxon>Acanthomorphata</taxon>
        <taxon>Ovalentaria</taxon>
        <taxon>Cichlomorphae</taxon>
        <taxon>Cichliformes</taxon>
        <taxon>Cichlidae</taxon>
        <taxon>African cichlids</taxon>
        <taxon>Pseudocrenilabrinae</taxon>
        <taxon>Haplochromini</taxon>
        <taxon>Astatotilapia</taxon>
    </lineage>
</organism>
<feature type="chain" id="PRO_5044267685" description="RHD domain-containing protein" evidence="1">
    <location>
        <begin position="17"/>
        <end position="92"/>
    </location>
</feature>
<name>A0A3P8Q2E8_ASTCA</name>
<keyword evidence="4" id="KW-1185">Reference proteome</keyword>
<dbReference type="Ensembl" id="ENSACLT00000023729.2">
    <property type="protein sequence ID" value="ENSACLP00000023179.2"/>
    <property type="gene ID" value="ENSACLG00000015743.2"/>
</dbReference>
<sequence>MGRLLCSSLGLLLATAVDIKHVQRKKRGRFCYECAGCPVGSILGVSSTKTRQTGPTIEIQGGISPSCLLTNTPTHIYTPRSFTHRLGGYQVI</sequence>
<evidence type="ECO:0000313" key="4">
    <source>
        <dbReference type="Proteomes" id="UP000265100"/>
    </source>
</evidence>
<accession>A0A3P8Q2E8</accession>
<dbReference type="Bgee" id="ENSACLG00000015743">
    <property type="expression patterns" value="Expressed in brain and 3 other cell types or tissues"/>
</dbReference>
<evidence type="ECO:0000313" key="3">
    <source>
        <dbReference type="Ensembl" id="ENSACLP00000023179.2"/>
    </source>
</evidence>
<reference evidence="3" key="4">
    <citation type="submission" date="2025-09" db="UniProtKB">
        <authorList>
            <consortium name="Ensembl"/>
        </authorList>
    </citation>
    <scope>IDENTIFICATION</scope>
</reference>
<dbReference type="InterPro" id="IPR037059">
    <property type="entry name" value="RHD_DNA_bind_dom_sf"/>
</dbReference>
<reference evidence="3" key="3">
    <citation type="submission" date="2025-08" db="UniProtKB">
        <authorList>
            <consortium name="Ensembl"/>
        </authorList>
    </citation>
    <scope>IDENTIFICATION</scope>
</reference>
<evidence type="ECO:0000259" key="2">
    <source>
        <dbReference type="PROSITE" id="PS50254"/>
    </source>
</evidence>
<reference evidence="4" key="2">
    <citation type="submission" date="2023-03" db="EMBL/GenBank/DDBJ databases">
        <authorList>
            <consortium name="Wellcome Sanger Institute Data Sharing"/>
        </authorList>
    </citation>
    <scope>NUCLEOTIDE SEQUENCE [LARGE SCALE GENOMIC DNA]</scope>
</reference>
<dbReference type="PROSITE" id="PS50254">
    <property type="entry name" value="REL_2"/>
    <property type="match status" value="1"/>
</dbReference>
<dbReference type="InterPro" id="IPR008967">
    <property type="entry name" value="p53-like_TF_DNA-bd_sf"/>
</dbReference>
<keyword evidence="1" id="KW-0732">Signal</keyword>
<feature type="domain" description="RHD" evidence="2">
    <location>
        <begin position="17"/>
        <end position="92"/>
    </location>
</feature>
<dbReference type="Proteomes" id="UP000265100">
    <property type="component" value="Chromosome 14"/>
</dbReference>
<dbReference type="GO" id="GO:0003700">
    <property type="term" value="F:DNA-binding transcription factor activity"/>
    <property type="evidence" value="ECO:0007669"/>
    <property type="project" value="InterPro"/>
</dbReference>
<evidence type="ECO:0000256" key="1">
    <source>
        <dbReference type="SAM" id="SignalP"/>
    </source>
</evidence>
<dbReference type="GO" id="GO:0003677">
    <property type="term" value="F:DNA binding"/>
    <property type="evidence" value="ECO:0007669"/>
    <property type="project" value="InterPro"/>
</dbReference>
<dbReference type="InterPro" id="IPR011539">
    <property type="entry name" value="RHD_DNA_bind_dom"/>
</dbReference>
<dbReference type="Gene3D" id="2.60.40.340">
    <property type="entry name" value="Rel homology domain (RHD), DNA-binding domain"/>
    <property type="match status" value="1"/>
</dbReference>
<feature type="signal peptide" evidence="1">
    <location>
        <begin position="1"/>
        <end position="16"/>
    </location>
</feature>
<protein>
    <recommendedName>
        <fullName evidence="2">RHD domain-containing protein</fullName>
    </recommendedName>
</protein>
<dbReference type="AlphaFoldDB" id="A0A3P8Q2E8"/>
<reference evidence="3 4" key="1">
    <citation type="submission" date="2018-05" db="EMBL/GenBank/DDBJ databases">
        <authorList>
            <person name="Datahose"/>
        </authorList>
    </citation>
    <scope>NUCLEOTIDE SEQUENCE</scope>
</reference>
<dbReference type="GeneTree" id="ENSGT00940000179919"/>
<dbReference type="Pfam" id="PF00554">
    <property type="entry name" value="RHD_DNA_bind"/>
    <property type="match status" value="1"/>
</dbReference>
<dbReference type="STRING" id="8154.ENSACLP00000023179"/>
<proteinExistence type="predicted"/>